<dbReference type="GO" id="GO:0030154">
    <property type="term" value="P:cell differentiation"/>
    <property type="evidence" value="ECO:0007669"/>
    <property type="project" value="UniProtKB-ARBA"/>
</dbReference>
<dbReference type="FunFam" id="2.60.40.10:FF:002352">
    <property type="entry name" value="Blast:Protein sidekick"/>
    <property type="match status" value="1"/>
</dbReference>
<keyword evidence="2" id="KW-0812">Transmembrane</keyword>
<dbReference type="CDD" id="cd00063">
    <property type="entry name" value="FN3"/>
    <property type="match status" value="3"/>
</dbReference>
<evidence type="ECO:0000313" key="14">
    <source>
        <dbReference type="EMBL" id="KAJ8959974.1"/>
    </source>
</evidence>
<dbReference type="InterPro" id="IPR007110">
    <property type="entry name" value="Ig-like_dom"/>
</dbReference>
<evidence type="ECO:0000259" key="13">
    <source>
        <dbReference type="PROSITE" id="PS50853"/>
    </source>
</evidence>
<comment type="similarity">
    <text evidence="11">Belongs to the sidekick family.</text>
</comment>
<dbReference type="SMART" id="SM00406">
    <property type="entry name" value="IGv"/>
    <property type="match status" value="2"/>
</dbReference>
<dbReference type="Proteomes" id="UP001162162">
    <property type="component" value="Unassembled WGS sequence"/>
</dbReference>
<dbReference type="InterPro" id="IPR013106">
    <property type="entry name" value="Ig_V-set"/>
</dbReference>
<feature type="domain" description="Ig-like" evidence="12">
    <location>
        <begin position="168"/>
        <end position="262"/>
    </location>
</feature>
<dbReference type="InterPro" id="IPR003599">
    <property type="entry name" value="Ig_sub"/>
</dbReference>
<dbReference type="SMART" id="SM00060">
    <property type="entry name" value="FN3"/>
    <property type="match status" value="3"/>
</dbReference>
<dbReference type="GO" id="GO:0007155">
    <property type="term" value="P:cell adhesion"/>
    <property type="evidence" value="ECO:0007669"/>
    <property type="project" value="UniProtKB-KW"/>
</dbReference>
<evidence type="ECO:0000256" key="10">
    <source>
        <dbReference type="ARBA" id="ARBA00023319"/>
    </source>
</evidence>
<dbReference type="FunFam" id="2.60.40.10:FF:000004">
    <property type="entry name" value="DCC isoform 1"/>
    <property type="match status" value="1"/>
</dbReference>
<feature type="domain" description="Fibronectin type-III" evidence="13">
    <location>
        <begin position="547"/>
        <end position="658"/>
    </location>
</feature>
<dbReference type="FunFam" id="2.60.40.10:FF:001362">
    <property type="entry name" value="Sidekick, isoform B"/>
    <property type="match status" value="1"/>
</dbReference>
<dbReference type="PROSITE" id="PS50835">
    <property type="entry name" value="IG_LIKE"/>
    <property type="match status" value="5"/>
</dbReference>
<dbReference type="CDD" id="cd00096">
    <property type="entry name" value="Ig"/>
    <property type="match status" value="3"/>
</dbReference>
<dbReference type="SMART" id="SM00409">
    <property type="entry name" value="IG"/>
    <property type="match status" value="6"/>
</dbReference>
<keyword evidence="5" id="KW-0130">Cell adhesion</keyword>
<feature type="domain" description="Ig-like" evidence="12">
    <location>
        <begin position="1"/>
        <end position="62"/>
    </location>
</feature>
<feature type="domain" description="Ig-like" evidence="12">
    <location>
        <begin position="267"/>
        <end position="350"/>
    </location>
</feature>
<reference evidence="14" key="1">
    <citation type="journal article" date="2023" name="Insect Mol. Biol.">
        <title>Genome sequencing provides insights into the evolution of gene families encoding plant cell wall-degrading enzymes in longhorned beetles.</title>
        <authorList>
            <person name="Shin N.R."/>
            <person name="Okamura Y."/>
            <person name="Kirsch R."/>
            <person name="Pauchet Y."/>
        </authorList>
    </citation>
    <scope>NUCLEOTIDE SEQUENCE</scope>
    <source>
        <strain evidence="14">AMC_N1</strain>
    </source>
</reference>
<dbReference type="InterPro" id="IPR003598">
    <property type="entry name" value="Ig_sub2"/>
</dbReference>
<gene>
    <name evidence="14" type="ORF">NQ318_009407</name>
</gene>
<evidence type="ECO:0000256" key="11">
    <source>
        <dbReference type="ARBA" id="ARBA00061621"/>
    </source>
</evidence>
<evidence type="ECO:0000256" key="6">
    <source>
        <dbReference type="ARBA" id="ARBA00022989"/>
    </source>
</evidence>
<dbReference type="PROSITE" id="PS50853">
    <property type="entry name" value="FN3"/>
    <property type="match status" value="3"/>
</dbReference>
<dbReference type="Pfam" id="PF00041">
    <property type="entry name" value="fn3"/>
    <property type="match status" value="3"/>
</dbReference>
<comment type="subcellular location">
    <subcellularLocation>
        <location evidence="1">Membrane</location>
        <topology evidence="1">Single-pass type I membrane protein</topology>
    </subcellularLocation>
</comment>
<dbReference type="PANTHER" id="PTHR12231">
    <property type="entry name" value="CTX-RELATED TYPE I TRANSMEMBRANE PROTEIN"/>
    <property type="match status" value="1"/>
</dbReference>
<dbReference type="Gene3D" id="2.60.40.10">
    <property type="entry name" value="Immunoglobulins"/>
    <property type="match status" value="9"/>
</dbReference>
<dbReference type="InterPro" id="IPR003961">
    <property type="entry name" value="FN3_dom"/>
</dbReference>
<keyword evidence="3" id="KW-0732">Signal</keyword>
<evidence type="ECO:0000256" key="9">
    <source>
        <dbReference type="ARBA" id="ARBA00023180"/>
    </source>
</evidence>
<protein>
    <submittedName>
        <fullName evidence="14">Uncharacterized protein</fullName>
    </submittedName>
</protein>
<keyword evidence="15" id="KW-1185">Reference proteome</keyword>
<dbReference type="InterPro" id="IPR013783">
    <property type="entry name" value="Ig-like_fold"/>
</dbReference>
<evidence type="ECO:0000259" key="12">
    <source>
        <dbReference type="PROSITE" id="PS50835"/>
    </source>
</evidence>
<name>A0AAV8Z879_9CUCU</name>
<feature type="domain" description="Ig-like" evidence="12">
    <location>
        <begin position="360"/>
        <end position="446"/>
    </location>
</feature>
<evidence type="ECO:0000256" key="8">
    <source>
        <dbReference type="ARBA" id="ARBA00023157"/>
    </source>
</evidence>
<dbReference type="AlphaFoldDB" id="A0AAV8Z879"/>
<feature type="domain" description="Fibronectin type-III" evidence="13">
    <location>
        <begin position="663"/>
        <end position="760"/>
    </location>
</feature>
<comment type="caution">
    <text evidence="14">The sequence shown here is derived from an EMBL/GenBank/DDBJ whole genome shotgun (WGS) entry which is preliminary data.</text>
</comment>
<evidence type="ECO:0000256" key="2">
    <source>
        <dbReference type="ARBA" id="ARBA00022692"/>
    </source>
</evidence>
<keyword evidence="10" id="KW-0393">Immunoglobulin domain</keyword>
<feature type="domain" description="Ig-like" evidence="12">
    <location>
        <begin position="451"/>
        <end position="540"/>
    </location>
</feature>
<dbReference type="SMART" id="SM00408">
    <property type="entry name" value="IGc2"/>
    <property type="match status" value="5"/>
</dbReference>
<keyword evidence="6" id="KW-1133">Transmembrane helix</keyword>
<keyword evidence="7" id="KW-0472">Membrane</keyword>
<evidence type="ECO:0000256" key="5">
    <source>
        <dbReference type="ARBA" id="ARBA00022889"/>
    </source>
</evidence>
<dbReference type="InterPro" id="IPR051170">
    <property type="entry name" value="Neural/epithelial_adhesion"/>
</dbReference>
<feature type="domain" description="Fibronectin type-III" evidence="13">
    <location>
        <begin position="764"/>
        <end position="869"/>
    </location>
</feature>
<dbReference type="GO" id="GO:0009653">
    <property type="term" value="P:anatomical structure morphogenesis"/>
    <property type="evidence" value="ECO:0007669"/>
    <property type="project" value="UniProtKB-ARBA"/>
</dbReference>
<evidence type="ECO:0000256" key="4">
    <source>
        <dbReference type="ARBA" id="ARBA00022737"/>
    </source>
</evidence>
<evidence type="ECO:0000256" key="1">
    <source>
        <dbReference type="ARBA" id="ARBA00004479"/>
    </source>
</evidence>
<keyword evidence="9" id="KW-0325">Glycoprotein</keyword>
<proteinExistence type="inferred from homology"/>
<dbReference type="FunFam" id="2.60.40.10:FF:000158">
    <property type="entry name" value="Sidekick cell adhesion molecule 2"/>
    <property type="match status" value="1"/>
</dbReference>
<dbReference type="SUPFAM" id="SSF48726">
    <property type="entry name" value="Immunoglobulin"/>
    <property type="match status" value="5"/>
</dbReference>
<organism evidence="14 15">
    <name type="scientific">Aromia moschata</name>
    <dbReference type="NCBI Taxonomy" id="1265417"/>
    <lineage>
        <taxon>Eukaryota</taxon>
        <taxon>Metazoa</taxon>
        <taxon>Ecdysozoa</taxon>
        <taxon>Arthropoda</taxon>
        <taxon>Hexapoda</taxon>
        <taxon>Insecta</taxon>
        <taxon>Pterygota</taxon>
        <taxon>Neoptera</taxon>
        <taxon>Endopterygota</taxon>
        <taxon>Coleoptera</taxon>
        <taxon>Polyphaga</taxon>
        <taxon>Cucujiformia</taxon>
        <taxon>Chrysomeloidea</taxon>
        <taxon>Cerambycidae</taxon>
        <taxon>Cerambycinae</taxon>
        <taxon>Callichromatini</taxon>
        <taxon>Aromia</taxon>
    </lineage>
</organism>
<evidence type="ECO:0000313" key="15">
    <source>
        <dbReference type="Proteomes" id="UP001162162"/>
    </source>
</evidence>
<sequence>MGQLVGNPSPQFKWLKDGIPITELSTDPFYKIISAKHEDGGSYRCIAANKIGLILSEEIKITIAYMSVFKDQSERTISVKEGQAVILDLPEIDSTPPPDVTWQTDEGILPYRQKYVYSKNNQLIILATEKSDQKAYRARAVNSQEGREENSPFIILMVEEDDGKEIAPEIIIPPEDVQIVKGEPQTTLDCIANAQPLHELETLWFKDGISLESTGIRYSFKDMWNRSVILASANATYSGQYECRVSLRSGGFPTATASAAVAVLEKPRFFNSARPETLGDYGAPMSLPCDVLGIPKPNVTWYRNTEELDLADKRYVVQEDNSLLIRKLLITDSGMYQCFARNEAGESSLSTWLKVKTAQPVMEFGPKNMTVLDGNDATLGCRAAGAPVPNTTWIYNGEKEVETSSRVQILETGDLLIAAVRESDAGKYTCVRSNEAGEVRGSAHLQVLVRTQIIQPPVDTRVLLGQTATLQCKISSDPAVPYQLDWFRDKQLINPRGTHRIKILNDGTLEIEAVRATDVGHYTCAVRSPGGNETRSAKLSVIELPFSPTNVKAERLDTGTQRAVNVSWTPGFDGNSPIKKYIVQKREVPELVPPILGPIPDPLLNWVTELSNVSADQRWILLTNLKAAACYQFRVSAVNSVGEGPPSDPSNQVILPQEAPSGPPVGFVGSARSSSEIITQWQPPLEEHRNGQILGYIIRYRLYGYNESPWTIRNITNEAQRNYLIQDLITWKDYIVQIAAYNNKGVGVFTDGAKIKTKEGVPEAPPIIQRVDALNSTAIQIWWIPPDPQKINGINQGYKIQAWQWYTTRGNVEASMMTVHPNLLDPYAEQTAVMTDLQKFTEYNITVLCFTDPGDGEMSDFEYIKTMEDVPDEVANLQFDEISDRAVKVIWQPPKK</sequence>
<dbReference type="InterPro" id="IPR036179">
    <property type="entry name" value="Ig-like_dom_sf"/>
</dbReference>
<dbReference type="InterPro" id="IPR036116">
    <property type="entry name" value="FN3_sf"/>
</dbReference>
<dbReference type="FunFam" id="2.60.40.10:FF:000231">
    <property type="entry name" value="Sidekick cell adhesion molecule 2"/>
    <property type="match status" value="1"/>
</dbReference>
<keyword evidence="8" id="KW-1015">Disulfide bond</keyword>
<dbReference type="GO" id="GO:0016020">
    <property type="term" value="C:membrane"/>
    <property type="evidence" value="ECO:0007669"/>
    <property type="project" value="UniProtKB-SubCell"/>
</dbReference>
<dbReference type="Pfam" id="PF07679">
    <property type="entry name" value="I-set"/>
    <property type="match status" value="4"/>
</dbReference>
<dbReference type="FunFam" id="2.60.40.10:FF:000032">
    <property type="entry name" value="palladin isoform X1"/>
    <property type="match status" value="1"/>
</dbReference>
<dbReference type="PANTHER" id="PTHR12231:SF253">
    <property type="entry name" value="DPR-INTERACTING PROTEIN ETA, ISOFORM B-RELATED"/>
    <property type="match status" value="1"/>
</dbReference>
<keyword evidence="4" id="KW-0677">Repeat</keyword>
<evidence type="ECO:0000256" key="7">
    <source>
        <dbReference type="ARBA" id="ARBA00023136"/>
    </source>
</evidence>
<evidence type="ECO:0000256" key="3">
    <source>
        <dbReference type="ARBA" id="ARBA00022729"/>
    </source>
</evidence>
<dbReference type="SUPFAM" id="SSF49265">
    <property type="entry name" value="Fibronectin type III"/>
    <property type="match status" value="2"/>
</dbReference>
<dbReference type="EMBL" id="JAPWTK010000010">
    <property type="protein sequence ID" value="KAJ8959974.1"/>
    <property type="molecule type" value="Genomic_DNA"/>
</dbReference>
<accession>A0AAV8Z879</accession>
<dbReference type="InterPro" id="IPR013098">
    <property type="entry name" value="Ig_I-set"/>
</dbReference>